<accession>A0A7Z2GQT1</accession>
<dbReference type="AlphaFoldDB" id="A0A7Z2GQT1"/>
<evidence type="ECO:0000256" key="3">
    <source>
        <dbReference type="ARBA" id="ARBA00022989"/>
    </source>
</evidence>
<dbReference type="SUPFAM" id="SSF103473">
    <property type="entry name" value="MFS general substrate transporter"/>
    <property type="match status" value="1"/>
</dbReference>
<dbReference type="Pfam" id="PF07690">
    <property type="entry name" value="MFS_1"/>
    <property type="match status" value="1"/>
</dbReference>
<evidence type="ECO:0000259" key="6">
    <source>
        <dbReference type="PROSITE" id="PS50850"/>
    </source>
</evidence>
<feature type="transmembrane region" description="Helical" evidence="5">
    <location>
        <begin position="21"/>
        <end position="47"/>
    </location>
</feature>
<keyword evidence="3 5" id="KW-1133">Transmembrane helix</keyword>
<feature type="transmembrane region" description="Helical" evidence="5">
    <location>
        <begin position="89"/>
        <end position="108"/>
    </location>
</feature>
<evidence type="ECO:0000256" key="1">
    <source>
        <dbReference type="ARBA" id="ARBA00004141"/>
    </source>
</evidence>
<evidence type="ECO:0000256" key="2">
    <source>
        <dbReference type="ARBA" id="ARBA00022692"/>
    </source>
</evidence>
<name>A0A7Z2GQT1_9BURK</name>
<dbReference type="Gene3D" id="1.20.1250.20">
    <property type="entry name" value="MFS general substrate transporter like domains"/>
    <property type="match status" value="1"/>
</dbReference>
<feature type="transmembrane region" description="Helical" evidence="5">
    <location>
        <begin position="256"/>
        <end position="274"/>
    </location>
</feature>
<feature type="transmembrane region" description="Helical" evidence="5">
    <location>
        <begin position="327"/>
        <end position="360"/>
    </location>
</feature>
<keyword evidence="8" id="KW-1185">Reference proteome</keyword>
<keyword evidence="2 5" id="KW-0812">Transmembrane</keyword>
<dbReference type="GO" id="GO:0046943">
    <property type="term" value="F:carboxylic acid transmembrane transporter activity"/>
    <property type="evidence" value="ECO:0007669"/>
    <property type="project" value="TreeGrafter"/>
</dbReference>
<organism evidence="7 8">
    <name type="scientific">Paraburkholderia acidisoli</name>
    <dbReference type="NCBI Taxonomy" id="2571748"/>
    <lineage>
        <taxon>Bacteria</taxon>
        <taxon>Pseudomonadati</taxon>
        <taxon>Pseudomonadota</taxon>
        <taxon>Betaproteobacteria</taxon>
        <taxon>Burkholderiales</taxon>
        <taxon>Burkholderiaceae</taxon>
        <taxon>Paraburkholderia</taxon>
    </lineage>
</organism>
<dbReference type="PANTHER" id="PTHR23508:SF10">
    <property type="entry name" value="CARBOXYLIC ACID TRANSPORTER PROTEIN HOMOLOG"/>
    <property type="match status" value="1"/>
</dbReference>
<dbReference type="OrthoDB" id="7066727at2"/>
<feature type="domain" description="Major facilitator superfamily (MFS) profile" evidence="6">
    <location>
        <begin position="23"/>
        <end position="438"/>
    </location>
</feature>
<gene>
    <name evidence="7" type="ORF">FAZ98_30870</name>
</gene>
<dbReference type="InterPro" id="IPR020846">
    <property type="entry name" value="MFS_dom"/>
</dbReference>
<dbReference type="PANTHER" id="PTHR23508">
    <property type="entry name" value="CARBOXYLIC ACID TRANSPORTER PROTEIN HOMOLOG"/>
    <property type="match status" value="1"/>
</dbReference>
<proteinExistence type="predicted"/>
<reference evidence="7 8" key="1">
    <citation type="submission" date="2019-12" db="EMBL/GenBank/DDBJ databases">
        <title>Paraburkholderia acidiphila 7Q-K02 sp. nov and Paraburkholderia acidisoli DHF22 sp. nov., two strains isolated from forest soil.</title>
        <authorList>
            <person name="Gao Z."/>
            <person name="Qiu L."/>
        </authorList>
    </citation>
    <scope>NUCLEOTIDE SEQUENCE [LARGE SCALE GENOMIC DNA]</scope>
    <source>
        <strain evidence="7 8">DHF22</strain>
    </source>
</reference>
<protein>
    <submittedName>
        <fullName evidence="7">MFS transporter</fullName>
    </submittedName>
</protein>
<dbReference type="Proteomes" id="UP000433577">
    <property type="component" value="Chromosome 4"/>
</dbReference>
<dbReference type="InterPro" id="IPR036259">
    <property type="entry name" value="MFS_trans_sf"/>
</dbReference>
<evidence type="ECO:0000256" key="4">
    <source>
        <dbReference type="ARBA" id="ARBA00023136"/>
    </source>
</evidence>
<evidence type="ECO:0000313" key="8">
    <source>
        <dbReference type="Proteomes" id="UP000433577"/>
    </source>
</evidence>
<dbReference type="InterPro" id="IPR005829">
    <property type="entry name" value="Sugar_transporter_CS"/>
</dbReference>
<evidence type="ECO:0000256" key="5">
    <source>
        <dbReference type="SAM" id="Phobius"/>
    </source>
</evidence>
<keyword evidence="4 5" id="KW-0472">Membrane</keyword>
<feature type="transmembrane region" description="Helical" evidence="5">
    <location>
        <begin position="148"/>
        <end position="170"/>
    </location>
</feature>
<comment type="subcellular location">
    <subcellularLocation>
        <location evidence="1">Membrane</location>
        <topology evidence="1">Multi-pass membrane protein</topology>
    </subcellularLocation>
</comment>
<feature type="transmembrane region" description="Helical" evidence="5">
    <location>
        <begin position="59"/>
        <end position="77"/>
    </location>
</feature>
<feature type="transmembrane region" description="Helical" evidence="5">
    <location>
        <begin position="294"/>
        <end position="315"/>
    </location>
</feature>
<dbReference type="PROSITE" id="PS00216">
    <property type="entry name" value="SUGAR_TRANSPORT_1"/>
    <property type="match status" value="1"/>
</dbReference>
<dbReference type="InterPro" id="IPR011701">
    <property type="entry name" value="MFS"/>
</dbReference>
<feature type="transmembrane region" description="Helical" evidence="5">
    <location>
        <begin position="114"/>
        <end position="136"/>
    </location>
</feature>
<dbReference type="PROSITE" id="PS50850">
    <property type="entry name" value="MFS"/>
    <property type="match status" value="1"/>
</dbReference>
<dbReference type="EMBL" id="CP046916">
    <property type="protein sequence ID" value="QGZ66213.1"/>
    <property type="molecule type" value="Genomic_DNA"/>
</dbReference>
<sequence length="445" mass="47345">MSSTTDVDKFLGQQPLRWLHVFIVLMLAAAILIDGYDIFMVGLILPVLAHGLHVRPADLTQVFVLQQLALLIGTLASGPLLDRFGRRRVMLVAMPIFALLTIATSQVTTVFELVAMRFVAALFFSSLIPSVITLAAEFAPAKYRAAAVSVVFCGYAGGNLIGASVQAWILPFGWQAAFWVGGVLPLVAAVVIAVWMPESVQFRALRNPHDPSIAGTLRRFDPSFEAGENHRYDSRRSEKQGARVSPFELLRSGRTVATLLLWMAYLATGIFSYMNNSWTTTLLHTTRAMPMQHIAGLMAMSSIAGVIGTATSGFVMDRFGAAKVVPAYLCGAAVAVAVIASIDVYSVWAGLAFAVLGFLYNGGWGTLNALCSSISPPELRATGVAWAQGAGKIGGMIGPAIGGALVGAGWDFSPVLMVAAGFELISGLAVVVLLMRRKSLVPVQA</sequence>
<feature type="transmembrane region" description="Helical" evidence="5">
    <location>
        <begin position="415"/>
        <end position="435"/>
    </location>
</feature>
<feature type="transmembrane region" description="Helical" evidence="5">
    <location>
        <begin position="176"/>
        <end position="196"/>
    </location>
</feature>
<dbReference type="KEGG" id="pacs:FAZ98_30870"/>
<dbReference type="GO" id="GO:0005886">
    <property type="term" value="C:plasma membrane"/>
    <property type="evidence" value="ECO:0007669"/>
    <property type="project" value="TreeGrafter"/>
</dbReference>
<evidence type="ECO:0000313" key="7">
    <source>
        <dbReference type="EMBL" id="QGZ66213.1"/>
    </source>
</evidence>
<dbReference type="RefSeq" id="WP_158957421.1">
    <property type="nucleotide sequence ID" value="NZ_CP046916.1"/>
</dbReference>